<comment type="caution">
    <text evidence="2">The sequence shown here is derived from an EMBL/GenBank/DDBJ whole genome shotgun (WGS) entry which is preliminary data.</text>
</comment>
<evidence type="ECO:0000259" key="1">
    <source>
        <dbReference type="Pfam" id="PF03235"/>
    </source>
</evidence>
<dbReference type="EMBL" id="BPTR01000001">
    <property type="protein sequence ID" value="GJG26896.1"/>
    <property type="molecule type" value="Genomic_DNA"/>
</dbReference>
<dbReference type="RefSeq" id="WP_006282580.1">
    <property type="nucleotide sequence ID" value="NZ_BPTR01000001.1"/>
</dbReference>
<dbReference type="InterPro" id="IPR004919">
    <property type="entry name" value="GmrSD_N"/>
</dbReference>
<accession>A0AA37HV35</accession>
<name>A0AA37HV35_SEGBR</name>
<dbReference type="AlphaFoldDB" id="A0AA37HV35"/>
<dbReference type="PANTHER" id="PTHR35149:SF2">
    <property type="entry name" value="DUF262 DOMAIN-CONTAINING PROTEIN"/>
    <property type="match status" value="1"/>
</dbReference>
<organism evidence="2 3">
    <name type="scientific">Segatella bryantii</name>
    <name type="common">Prevotella bryantii</name>
    <dbReference type="NCBI Taxonomy" id="77095"/>
    <lineage>
        <taxon>Bacteria</taxon>
        <taxon>Pseudomonadati</taxon>
        <taxon>Bacteroidota</taxon>
        <taxon>Bacteroidia</taxon>
        <taxon>Bacteroidales</taxon>
        <taxon>Prevotellaceae</taxon>
        <taxon>Segatella</taxon>
    </lineage>
</organism>
<sequence>MATNNIELRSIRSLSGFNFYIPDYQRGYRWSDGQVKQMLNDFKEFCKRIDNKQLKAGEFYCLQPIVVKKRTWTDTDGGQTVTTVGYEVIDGQQRLTTLYIILKSVEQVCQILYPQFKFYSIKYETRLEYDSQNYLQNINTSTAQADEFIDFYYMKLVHDAVTSWFESNPDDKLKIARALLEQSIDLDTNIDNENNIRVIWYEVMDEESATSIDIFTRLNIGKIPLTNAELIKALLLRRGNFVDTDVTMKQLQIATEWNRIEQKLQDDSFWYFLYRTDNPFIYENRIEFIFDLMKNRTKDSEFYHTFNEFNKDFEMLQTDKEHYRNDQARIDKIWDGVKEVFQSFEEWFEDRTLYHYIGFLIEYKSDIKKLMNASTSMNKKQFLDVFIKNEISEKIAGINLDDLSFNDSKGNVRKILLLFNILTVLQDKKSDLRFPFNKYKVEKWDIEHVCSQTDKLITDENQRRLWITDMFEYFVGSSSKKAIDEYIENLKLQIAQTDESSDIQEKAKLLSLRSELDVIETINGLSMTEDKINDSEFDEAFKKVQAYFQEDKITDKDSIANLALLDQETNRSYGNAYFPVKRKRIISNDKMGIFVPIATKNLFLKYYSRKSNSLMSWQESDADDYLDSIKSLIIPFTKA</sequence>
<dbReference type="Proteomes" id="UP000887043">
    <property type="component" value="Unassembled WGS sequence"/>
</dbReference>
<evidence type="ECO:0000313" key="3">
    <source>
        <dbReference type="Proteomes" id="UP000887043"/>
    </source>
</evidence>
<proteinExistence type="predicted"/>
<reference evidence="2" key="1">
    <citation type="submission" date="2021-08" db="EMBL/GenBank/DDBJ databases">
        <title>Prevotella lacticifex sp. nov., isolated from rumen of cow.</title>
        <authorList>
            <person name="Shinkai T."/>
            <person name="Ikeyama N."/>
            <person name="Kumagai M."/>
            <person name="Ohmori H."/>
            <person name="Sakamoto M."/>
            <person name="Ohkuma M."/>
            <person name="Mitsumori M."/>
        </authorList>
    </citation>
    <scope>NUCLEOTIDE SEQUENCE</scope>
    <source>
        <strain evidence="2">DSM 11371</strain>
    </source>
</reference>
<dbReference type="PANTHER" id="PTHR35149">
    <property type="entry name" value="SLL5132 PROTEIN"/>
    <property type="match status" value="1"/>
</dbReference>
<dbReference type="Pfam" id="PF03235">
    <property type="entry name" value="GmrSD_N"/>
    <property type="match status" value="1"/>
</dbReference>
<protein>
    <recommendedName>
        <fullName evidence="1">GmrSD restriction endonucleases N-terminal domain-containing protein</fullName>
    </recommendedName>
</protein>
<evidence type="ECO:0000313" key="2">
    <source>
        <dbReference type="EMBL" id="GJG26896.1"/>
    </source>
</evidence>
<feature type="domain" description="GmrSD restriction endonucleases N-terminal" evidence="1">
    <location>
        <begin position="16"/>
        <end position="236"/>
    </location>
</feature>
<gene>
    <name evidence="2" type="ORF">PRRU23_05960</name>
</gene>